<name>A0A1C3NU64_9ACTN</name>
<dbReference type="AlphaFoldDB" id="A0A1C3NU64"/>
<evidence type="ECO:0000256" key="1">
    <source>
        <dbReference type="SAM" id="MobiDB-lite"/>
    </source>
</evidence>
<keyword evidence="2" id="KW-1133">Transmembrane helix</keyword>
<keyword evidence="2" id="KW-0812">Transmembrane</keyword>
<dbReference type="Proteomes" id="UP000199013">
    <property type="component" value="Unassembled WGS sequence"/>
</dbReference>
<feature type="transmembrane region" description="Helical" evidence="2">
    <location>
        <begin position="86"/>
        <end position="107"/>
    </location>
</feature>
<protein>
    <submittedName>
        <fullName evidence="3">Putative membrane protein</fullName>
    </submittedName>
</protein>
<gene>
    <name evidence="3" type="ORF">FDG2_0737</name>
</gene>
<evidence type="ECO:0000313" key="3">
    <source>
        <dbReference type="EMBL" id="SBW18605.1"/>
    </source>
</evidence>
<proteinExistence type="predicted"/>
<keyword evidence="2" id="KW-0472">Membrane</keyword>
<evidence type="ECO:0000256" key="2">
    <source>
        <dbReference type="SAM" id="Phobius"/>
    </source>
</evidence>
<accession>A0A1C3NU64</accession>
<feature type="compositionally biased region" description="Polar residues" evidence="1">
    <location>
        <begin position="41"/>
        <end position="51"/>
    </location>
</feature>
<feature type="region of interest" description="Disordered" evidence="1">
    <location>
        <begin position="41"/>
        <end position="75"/>
    </location>
</feature>
<sequence length="280" mass="29942">MTVHLCPSVQVMGWATSTGVHGRPSWLQYNCSTRLRGSCSRSVGTRPSDPSSCVAGRPALQPSTGQCQTDGGGGSGMRRNKLLHTAVLGVSMAVPIGVAVVLAAWLLRGSNNDRIASVTLSTVPPSTSGAFSAVSPVASLTPATALTSEPAPSVKITHAPQGEIVLTEWHDTTSTNTCVRVQTYYQNRSDTAIREISQSFVTLYTPRHPEGTYPGLREGPVKTLTQSAGIPPFEQRILYWDVCAPELAKLQNPPRPDGTNSYMSEIGAQPRGFTWTWFSS</sequence>
<keyword evidence="4" id="KW-1185">Reference proteome</keyword>
<dbReference type="EMBL" id="FLUV01000295">
    <property type="protein sequence ID" value="SBW18605.1"/>
    <property type="molecule type" value="Genomic_DNA"/>
</dbReference>
<evidence type="ECO:0000313" key="4">
    <source>
        <dbReference type="Proteomes" id="UP000199013"/>
    </source>
</evidence>
<reference evidence="4" key="1">
    <citation type="submission" date="2016-02" db="EMBL/GenBank/DDBJ databases">
        <authorList>
            <person name="Wibberg D."/>
        </authorList>
    </citation>
    <scope>NUCLEOTIDE SEQUENCE [LARGE SCALE GENOMIC DNA]</scope>
</reference>
<organism evidence="3 4">
    <name type="scientific">Candidatus Protofrankia californiensis</name>
    <dbReference type="NCBI Taxonomy" id="1839754"/>
    <lineage>
        <taxon>Bacteria</taxon>
        <taxon>Bacillati</taxon>
        <taxon>Actinomycetota</taxon>
        <taxon>Actinomycetes</taxon>
        <taxon>Frankiales</taxon>
        <taxon>Frankiaceae</taxon>
        <taxon>Protofrankia</taxon>
    </lineage>
</organism>